<keyword evidence="8" id="KW-1185">Reference proteome</keyword>
<dbReference type="Pfam" id="PF00158">
    <property type="entry name" value="Sigma54_activat"/>
    <property type="match status" value="1"/>
</dbReference>
<dbReference type="SUPFAM" id="SSF46689">
    <property type="entry name" value="Homeodomain-like"/>
    <property type="match status" value="1"/>
</dbReference>
<keyword evidence="4" id="KW-0238">DNA-binding</keyword>
<evidence type="ECO:0000256" key="2">
    <source>
        <dbReference type="ARBA" id="ARBA00022840"/>
    </source>
</evidence>
<evidence type="ECO:0000313" key="7">
    <source>
        <dbReference type="EMBL" id="RNF52197.1"/>
    </source>
</evidence>
<comment type="caution">
    <text evidence="7">The sequence shown here is derived from an EMBL/GenBank/DDBJ whole genome shotgun (WGS) entry which is preliminary data.</text>
</comment>
<dbReference type="GO" id="GO:0005524">
    <property type="term" value="F:ATP binding"/>
    <property type="evidence" value="ECO:0007669"/>
    <property type="project" value="UniProtKB-KW"/>
</dbReference>
<dbReference type="OrthoDB" id="9804019at2"/>
<dbReference type="InterPro" id="IPR025944">
    <property type="entry name" value="Sigma_54_int_dom_CS"/>
</dbReference>
<dbReference type="PANTHER" id="PTHR32071:SF100">
    <property type="entry name" value="RESPONSE REGULATOR PROTEIN PILR"/>
    <property type="match status" value="1"/>
</dbReference>
<keyword evidence="2" id="KW-0067">ATP-binding</keyword>
<dbReference type="CDD" id="cd00009">
    <property type="entry name" value="AAA"/>
    <property type="match status" value="1"/>
</dbReference>
<dbReference type="PROSITE" id="PS00688">
    <property type="entry name" value="SIGMA54_INTERACT_3"/>
    <property type="match status" value="1"/>
</dbReference>
<sequence length="451" mass="50490">MPTPTLFMHVHDPLLASNLLSLEGVRQFQLNVSHQQESWLDQLSYAQCDVALIEVNDSHDVALEALINSRTLHQTEFLFFSKGKPDTVLDNLMRKGAGFHYRAPFDFTLVESSLMAIFDERNQTQAPACQQTSYLDQFGLLVGSSPSMHALYRTIRKVAGTQANAFIMGESGTGKELIANTLHVFSQRAEGPFVAINCGAFSSELIDSELFGHVKGAFTGAHKDHKGVFEQAEGGTLFLDEVTEMPYEQQVKLLRVLESGEYKPVGAQSVKKANVRILAATNRIPDDVIRNGTFREDLYFRLAQFPIIAPRLRDRDGDACGLAQHFLAYQNSKDAQHKSFSEQSLKKIRDYHWPGNVRELKHAIQRAYILADTSIGPEHLIIDDLQQQKKHRATSGIPIGMRLEDIEKIAILKTLQNNHGNKTDTALQLGISIKTLYNKLDKFENARVSVA</sequence>
<evidence type="ECO:0000259" key="6">
    <source>
        <dbReference type="PROSITE" id="PS50045"/>
    </source>
</evidence>
<dbReference type="AlphaFoldDB" id="A0A3M8Q7Z4"/>
<keyword evidence="5" id="KW-0804">Transcription</keyword>
<evidence type="ECO:0000313" key="8">
    <source>
        <dbReference type="Proteomes" id="UP000280507"/>
    </source>
</evidence>
<feature type="domain" description="Sigma-54 factor interaction" evidence="6">
    <location>
        <begin position="141"/>
        <end position="369"/>
    </location>
</feature>
<dbReference type="InterPro" id="IPR009057">
    <property type="entry name" value="Homeodomain-like_sf"/>
</dbReference>
<dbReference type="RefSeq" id="WP_123094746.1">
    <property type="nucleotide sequence ID" value="NZ_RIZG01000002.1"/>
</dbReference>
<dbReference type="SUPFAM" id="SSF52540">
    <property type="entry name" value="P-loop containing nucleoside triphosphate hydrolases"/>
    <property type="match status" value="1"/>
</dbReference>
<keyword evidence="3" id="KW-0805">Transcription regulation</keyword>
<proteinExistence type="predicted"/>
<dbReference type="InterPro" id="IPR025943">
    <property type="entry name" value="Sigma_54_int_dom_ATP-bd_2"/>
</dbReference>
<evidence type="ECO:0000256" key="5">
    <source>
        <dbReference type="ARBA" id="ARBA00023163"/>
    </source>
</evidence>
<evidence type="ECO:0000256" key="4">
    <source>
        <dbReference type="ARBA" id="ARBA00023125"/>
    </source>
</evidence>
<dbReference type="InterPro" id="IPR027417">
    <property type="entry name" value="P-loop_NTPase"/>
</dbReference>
<dbReference type="InterPro" id="IPR002197">
    <property type="entry name" value="HTH_Fis"/>
</dbReference>
<dbReference type="Gene3D" id="1.10.8.60">
    <property type="match status" value="1"/>
</dbReference>
<dbReference type="InterPro" id="IPR003593">
    <property type="entry name" value="AAA+_ATPase"/>
</dbReference>
<dbReference type="Gene3D" id="3.40.50.300">
    <property type="entry name" value="P-loop containing nucleotide triphosphate hydrolases"/>
    <property type="match status" value="1"/>
</dbReference>
<organism evidence="7 8">
    <name type="scientific">Marinomonas hwangdonensis</name>
    <dbReference type="NCBI Taxonomy" id="1053647"/>
    <lineage>
        <taxon>Bacteria</taxon>
        <taxon>Pseudomonadati</taxon>
        <taxon>Pseudomonadota</taxon>
        <taxon>Gammaproteobacteria</taxon>
        <taxon>Oceanospirillales</taxon>
        <taxon>Oceanospirillaceae</taxon>
        <taxon>Marinomonas</taxon>
    </lineage>
</organism>
<dbReference type="Pfam" id="PF25601">
    <property type="entry name" value="AAA_lid_14"/>
    <property type="match status" value="1"/>
</dbReference>
<dbReference type="Gene3D" id="1.10.10.60">
    <property type="entry name" value="Homeodomain-like"/>
    <property type="match status" value="1"/>
</dbReference>
<evidence type="ECO:0000256" key="1">
    <source>
        <dbReference type="ARBA" id="ARBA00022741"/>
    </source>
</evidence>
<dbReference type="EMBL" id="RIZG01000002">
    <property type="protein sequence ID" value="RNF52197.1"/>
    <property type="molecule type" value="Genomic_DNA"/>
</dbReference>
<dbReference type="GO" id="GO:0043565">
    <property type="term" value="F:sequence-specific DNA binding"/>
    <property type="evidence" value="ECO:0007669"/>
    <property type="project" value="InterPro"/>
</dbReference>
<protein>
    <submittedName>
        <fullName evidence="7">Sigma-54-dependent Fis family transcriptional regulator</fullName>
    </submittedName>
</protein>
<dbReference type="FunFam" id="3.40.50.300:FF:000006">
    <property type="entry name" value="DNA-binding transcriptional regulator NtrC"/>
    <property type="match status" value="1"/>
</dbReference>
<name>A0A3M8Q7Z4_9GAMM</name>
<dbReference type="InterPro" id="IPR058031">
    <property type="entry name" value="AAA_lid_NorR"/>
</dbReference>
<gene>
    <name evidence="7" type="ORF">EBI00_04640</name>
</gene>
<dbReference type="PANTHER" id="PTHR32071">
    <property type="entry name" value="TRANSCRIPTIONAL REGULATORY PROTEIN"/>
    <property type="match status" value="1"/>
</dbReference>
<dbReference type="SMART" id="SM00382">
    <property type="entry name" value="AAA"/>
    <property type="match status" value="1"/>
</dbReference>
<dbReference type="GO" id="GO:0006355">
    <property type="term" value="P:regulation of DNA-templated transcription"/>
    <property type="evidence" value="ECO:0007669"/>
    <property type="project" value="InterPro"/>
</dbReference>
<reference evidence="7 8" key="1">
    <citation type="journal article" date="2012" name="Int. J. Syst. Evol. Microbiol.">
        <title>Marinomonas hwangdonensis sp. nov., isolated from seawater.</title>
        <authorList>
            <person name="Jung Y.T."/>
            <person name="Oh T.K."/>
            <person name="Yoon J.H."/>
        </authorList>
    </citation>
    <scope>NUCLEOTIDE SEQUENCE [LARGE SCALE GENOMIC DNA]</scope>
    <source>
        <strain evidence="7 8">HDW-15</strain>
    </source>
</reference>
<dbReference type="InterPro" id="IPR002078">
    <property type="entry name" value="Sigma_54_int"/>
</dbReference>
<accession>A0A3M8Q7Z4</accession>
<evidence type="ECO:0000256" key="3">
    <source>
        <dbReference type="ARBA" id="ARBA00023015"/>
    </source>
</evidence>
<dbReference type="PROSITE" id="PS00676">
    <property type="entry name" value="SIGMA54_INTERACT_2"/>
    <property type="match status" value="1"/>
</dbReference>
<dbReference type="Pfam" id="PF02954">
    <property type="entry name" value="HTH_8"/>
    <property type="match status" value="1"/>
</dbReference>
<dbReference type="Proteomes" id="UP000280507">
    <property type="component" value="Unassembled WGS sequence"/>
</dbReference>
<keyword evidence="1" id="KW-0547">Nucleotide-binding</keyword>
<dbReference type="PROSITE" id="PS50045">
    <property type="entry name" value="SIGMA54_INTERACT_4"/>
    <property type="match status" value="1"/>
</dbReference>